<dbReference type="EMBL" id="RJKN01000011">
    <property type="protein sequence ID" value="ROP26650.1"/>
    <property type="molecule type" value="Genomic_DNA"/>
</dbReference>
<name>A0A3N1G8T3_9ACTN</name>
<dbReference type="RefSeq" id="WP_123381346.1">
    <property type="nucleotide sequence ID" value="NZ_RJKN01000011.1"/>
</dbReference>
<dbReference type="Pfam" id="PF24254">
    <property type="entry name" value="DUF7455"/>
    <property type="match status" value="1"/>
</dbReference>
<keyword evidence="3" id="KW-1185">Reference proteome</keyword>
<sequence>MTATLATEHLTTTDRCDRCGAQAYLLVRLPSGGELFFCNHHGREHEGVLRESGADIHDESARLAGS</sequence>
<reference evidence="2 3" key="1">
    <citation type="journal article" date="2015" name="Stand. Genomic Sci.">
        <title>Genomic Encyclopedia of Bacterial and Archaeal Type Strains, Phase III: the genomes of soil and plant-associated and newly described type strains.</title>
        <authorList>
            <person name="Whitman W.B."/>
            <person name="Woyke T."/>
            <person name="Klenk H.P."/>
            <person name="Zhou Y."/>
            <person name="Lilburn T.G."/>
            <person name="Beck B.J."/>
            <person name="De Vos P."/>
            <person name="Vandamme P."/>
            <person name="Eisen J.A."/>
            <person name="Garrity G."/>
            <person name="Hugenholtz P."/>
            <person name="Kyrpides N.C."/>
        </authorList>
    </citation>
    <scope>NUCLEOTIDE SEQUENCE [LARGE SCALE GENOMIC DNA]</scope>
    <source>
        <strain evidence="2 3">CECT 7306</strain>
    </source>
</reference>
<feature type="domain" description="DUF7455" evidence="1">
    <location>
        <begin position="10"/>
        <end position="63"/>
    </location>
</feature>
<dbReference type="InParanoid" id="A0A3N1G8T3"/>
<organism evidence="2 3">
    <name type="scientific">Pseudokineococcus lusitanus</name>
    <dbReference type="NCBI Taxonomy" id="763993"/>
    <lineage>
        <taxon>Bacteria</taxon>
        <taxon>Bacillati</taxon>
        <taxon>Actinomycetota</taxon>
        <taxon>Actinomycetes</taxon>
        <taxon>Kineosporiales</taxon>
        <taxon>Kineosporiaceae</taxon>
        <taxon>Pseudokineococcus</taxon>
    </lineage>
</organism>
<evidence type="ECO:0000313" key="2">
    <source>
        <dbReference type="EMBL" id="ROP26650.1"/>
    </source>
</evidence>
<comment type="caution">
    <text evidence="2">The sequence shown here is derived from an EMBL/GenBank/DDBJ whole genome shotgun (WGS) entry which is preliminary data.</text>
</comment>
<evidence type="ECO:0000259" key="1">
    <source>
        <dbReference type="Pfam" id="PF24254"/>
    </source>
</evidence>
<accession>A0A3N1G8T3</accession>
<gene>
    <name evidence="2" type="ORF">EDC03_3287</name>
</gene>
<protein>
    <recommendedName>
        <fullName evidence="1">DUF7455 domain-containing protein</fullName>
    </recommendedName>
</protein>
<dbReference type="InterPro" id="IPR055878">
    <property type="entry name" value="DUF7455"/>
</dbReference>
<evidence type="ECO:0000313" key="3">
    <source>
        <dbReference type="Proteomes" id="UP000276232"/>
    </source>
</evidence>
<dbReference type="OrthoDB" id="3539048at2"/>
<dbReference type="AlphaFoldDB" id="A0A3N1G8T3"/>
<proteinExistence type="predicted"/>
<dbReference type="Proteomes" id="UP000276232">
    <property type="component" value="Unassembled WGS sequence"/>
</dbReference>